<evidence type="ECO:0000256" key="1">
    <source>
        <dbReference type="ARBA" id="ARBA00000085"/>
    </source>
</evidence>
<keyword evidence="12" id="KW-1185">Reference proteome</keyword>
<keyword evidence="9" id="KW-1133">Transmembrane helix</keyword>
<keyword evidence="9" id="KW-0812">Transmembrane</keyword>
<dbReference type="PANTHER" id="PTHR24421:SF10">
    <property type="entry name" value="NITRATE_NITRITE SENSOR PROTEIN NARQ"/>
    <property type="match status" value="1"/>
</dbReference>
<protein>
    <recommendedName>
        <fullName evidence="2">histidine kinase</fullName>
        <ecNumber evidence="2">2.7.13.3</ecNumber>
    </recommendedName>
</protein>
<keyword evidence="7" id="KW-0067">ATP-binding</keyword>
<gene>
    <name evidence="11" type="ORF">J2I46_20540</name>
</gene>
<organism evidence="11 12">
    <name type="scientific">Fibrella forsythiae</name>
    <dbReference type="NCBI Taxonomy" id="2817061"/>
    <lineage>
        <taxon>Bacteria</taxon>
        <taxon>Pseudomonadati</taxon>
        <taxon>Bacteroidota</taxon>
        <taxon>Cytophagia</taxon>
        <taxon>Cytophagales</taxon>
        <taxon>Spirosomataceae</taxon>
        <taxon>Fibrella</taxon>
    </lineage>
</organism>
<dbReference type="CDD" id="cd16917">
    <property type="entry name" value="HATPase_UhpB-NarQ-NarX-like"/>
    <property type="match status" value="1"/>
</dbReference>
<evidence type="ECO:0000259" key="10">
    <source>
        <dbReference type="SMART" id="SM00387"/>
    </source>
</evidence>
<dbReference type="Gene3D" id="3.30.565.10">
    <property type="entry name" value="Histidine kinase-like ATPase, C-terminal domain"/>
    <property type="match status" value="1"/>
</dbReference>
<name>A0ABS3JPY4_9BACT</name>
<dbReference type="Pfam" id="PF07730">
    <property type="entry name" value="HisKA_3"/>
    <property type="match status" value="1"/>
</dbReference>
<dbReference type="GO" id="GO:0016301">
    <property type="term" value="F:kinase activity"/>
    <property type="evidence" value="ECO:0007669"/>
    <property type="project" value="UniProtKB-KW"/>
</dbReference>
<dbReference type="SMART" id="SM00387">
    <property type="entry name" value="HATPase_c"/>
    <property type="match status" value="1"/>
</dbReference>
<keyword evidence="5" id="KW-0547">Nucleotide-binding</keyword>
<keyword evidence="4" id="KW-0808">Transferase</keyword>
<evidence type="ECO:0000256" key="9">
    <source>
        <dbReference type="SAM" id="Phobius"/>
    </source>
</evidence>
<keyword evidence="8" id="KW-0902">Two-component regulatory system</keyword>
<evidence type="ECO:0000313" key="12">
    <source>
        <dbReference type="Proteomes" id="UP000664628"/>
    </source>
</evidence>
<accession>A0ABS3JPY4</accession>
<dbReference type="Pfam" id="PF02518">
    <property type="entry name" value="HATPase_c"/>
    <property type="match status" value="1"/>
</dbReference>
<dbReference type="SUPFAM" id="SSF55874">
    <property type="entry name" value="ATPase domain of HSP90 chaperone/DNA topoisomerase II/histidine kinase"/>
    <property type="match status" value="1"/>
</dbReference>
<dbReference type="RefSeq" id="WP_207330924.1">
    <property type="nucleotide sequence ID" value="NZ_JAFMYW010000006.1"/>
</dbReference>
<keyword evidence="9" id="KW-0472">Membrane</keyword>
<dbReference type="InterPro" id="IPR003594">
    <property type="entry name" value="HATPase_dom"/>
</dbReference>
<dbReference type="InterPro" id="IPR050482">
    <property type="entry name" value="Sensor_HK_TwoCompSys"/>
</dbReference>
<reference evidence="11 12" key="1">
    <citation type="submission" date="2021-03" db="EMBL/GenBank/DDBJ databases">
        <title>Fibrella sp. HMF5405 genome sequencing and assembly.</title>
        <authorList>
            <person name="Kang H."/>
            <person name="Kim H."/>
            <person name="Bae S."/>
            <person name="Joh K."/>
        </authorList>
    </citation>
    <scope>NUCLEOTIDE SEQUENCE [LARGE SCALE GENOMIC DNA]</scope>
    <source>
        <strain evidence="11 12">HMF5405</strain>
    </source>
</reference>
<keyword evidence="3" id="KW-0597">Phosphoprotein</keyword>
<proteinExistence type="predicted"/>
<evidence type="ECO:0000313" key="11">
    <source>
        <dbReference type="EMBL" id="MBO0950987.1"/>
    </source>
</evidence>
<dbReference type="InterPro" id="IPR036890">
    <property type="entry name" value="HATPase_C_sf"/>
</dbReference>
<dbReference type="EC" id="2.7.13.3" evidence="2"/>
<evidence type="ECO:0000256" key="6">
    <source>
        <dbReference type="ARBA" id="ARBA00022777"/>
    </source>
</evidence>
<sequence>MNEQLSDVLLIIGTGTMLVFGLAAFAITLIVVYRRRYAAHQTELTQLHEAHQREILQAQLETQNQTLQQVAEGLHDHVGQMLSVVWLHLNCLHADTQATPYQASVTELLTHTATLVADVRNLSKSLSTDTITRFGLRACLNLELDRINRAAGTQQAVMQVTGDAYSMGQQTETILLRMVQEALNNALKHAPGSPISLLLVYQPDELAISVVDEGPGFSMDSLQVRSLTMSGQGIDNLRRRASLLGGTCTWQAGEAHRGTKVILIIPRLNPIEDNQAKPGSKTYPSATI</sequence>
<evidence type="ECO:0000256" key="5">
    <source>
        <dbReference type="ARBA" id="ARBA00022741"/>
    </source>
</evidence>
<comment type="caution">
    <text evidence="11">The sequence shown here is derived from an EMBL/GenBank/DDBJ whole genome shotgun (WGS) entry which is preliminary data.</text>
</comment>
<dbReference type="PANTHER" id="PTHR24421">
    <property type="entry name" value="NITRATE/NITRITE SENSOR PROTEIN NARX-RELATED"/>
    <property type="match status" value="1"/>
</dbReference>
<dbReference type="Proteomes" id="UP000664628">
    <property type="component" value="Unassembled WGS sequence"/>
</dbReference>
<comment type="catalytic activity">
    <reaction evidence="1">
        <text>ATP + protein L-histidine = ADP + protein N-phospho-L-histidine.</text>
        <dbReference type="EC" id="2.7.13.3"/>
    </reaction>
</comment>
<evidence type="ECO:0000256" key="3">
    <source>
        <dbReference type="ARBA" id="ARBA00022553"/>
    </source>
</evidence>
<evidence type="ECO:0000256" key="4">
    <source>
        <dbReference type="ARBA" id="ARBA00022679"/>
    </source>
</evidence>
<feature type="domain" description="Histidine kinase/HSP90-like ATPase" evidence="10">
    <location>
        <begin position="170"/>
        <end position="269"/>
    </location>
</feature>
<evidence type="ECO:0000256" key="7">
    <source>
        <dbReference type="ARBA" id="ARBA00022840"/>
    </source>
</evidence>
<keyword evidence="6 11" id="KW-0418">Kinase</keyword>
<feature type="transmembrane region" description="Helical" evidence="9">
    <location>
        <begin position="12"/>
        <end position="33"/>
    </location>
</feature>
<evidence type="ECO:0000256" key="8">
    <source>
        <dbReference type="ARBA" id="ARBA00023012"/>
    </source>
</evidence>
<dbReference type="EMBL" id="JAFMYW010000006">
    <property type="protein sequence ID" value="MBO0950987.1"/>
    <property type="molecule type" value="Genomic_DNA"/>
</dbReference>
<evidence type="ECO:0000256" key="2">
    <source>
        <dbReference type="ARBA" id="ARBA00012438"/>
    </source>
</evidence>
<dbReference type="InterPro" id="IPR011712">
    <property type="entry name" value="Sig_transdc_His_kin_sub3_dim/P"/>
</dbReference>